<evidence type="ECO:0000313" key="1">
    <source>
        <dbReference type="EMBL" id="ONI39357.1"/>
    </source>
</evidence>
<reference evidence="1" key="1">
    <citation type="submission" date="2016-08" db="EMBL/GenBank/DDBJ databases">
        <authorList>
            <person name="Ngugi D.K."/>
            <person name="Miyake S."/>
            <person name="Stingl U."/>
        </authorList>
    </citation>
    <scope>NUCLEOTIDE SEQUENCE</scope>
    <source>
        <strain evidence="1">SCG-B11WGA-EpuloA1</strain>
    </source>
</reference>
<keyword evidence="2" id="KW-1185">Reference proteome</keyword>
<comment type="caution">
    <text evidence="1">The sequence shown here is derived from an EMBL/GenBank/DDBJ whole genome shotgun (WGS) entry which is preliminary data.</text>
</comment>
<dbReference type="EMBL" id="LJDB01000064">
    <property type="protein sequence ID" value="ONI39357.1"/>
    <property type="molecule type" value="Genomic_DNA"/>
</dbReference>
<evidence type="ECO:0000313" key="2">
    <source>
        <dbReference type="Proteomes" id="UP000188605"/>
    </source>
</evidence>
<accession>A0ACC8XAC3</accession>
<gene>
    <name evidence="1" type="ORF">AN396_08100</name>
</gene>
<organism evidence="1 2">
    <name type="scientific">Candidatus Epulonipiscium fishelsonii</name>
    <dbReference type="NCBI Taxonomy" id="77094"/>
    <lineage>
        <taxon>Bacteria</taxon>
        <taxon>Bacillati</taxon>
        <taxon>Bacillota</taxon>
        <taxon>Clostridia</taxon>
        <taxon>Lachnospirales</taxon>
        <taxon>Lachnospiraceae</taxon>
        <taxon>Candidatus Epulonipiscium</taxon>
    </lineage>
</organism>
<proteinExistence type="predicted"/>
<dbReference type="Proteomes" id="UP000188605">
    <property type="component" value="Unassembled WGS sequence"/>
</dbReference>
<name>A0ACC8XAC3_9FIRM</name>
<protein>
    <submittedName>
        <fullName evidence="1">Uncharacterized protein</fullName>
    </submittedName>
</protein>
<sequence>MKLRNKLAMMLTATMITTCVPMVTFANDTSIDKTLILRKDDPVTTGDQYLTFKVDIDVTSPDAMEVYLEGDNIEFEKELFTEWARYEAGEYGSTIEPSDEYTETVDGTEVTYVKRFTMGNYGEDTQASATADDGEILVERTGDNKLKLTLKGSDAGIDIFRLPLVYKVTDTGEATLEIKSGDGRIEETTLTLSKGEVGDKDLVAKITGTDIISIEGKGKLGEIEFSEIAGDQLSGRVIKITLDSSDIEFVEDQEGSDDDESDDSKFTVSSSLGLISKVDADHVKFVRSEEDHTIGYLIFDENSEWLGSSPGKVKIEGLNVEDSDGDVSTGELEATIELMDFAAMDAFEMENGDFLNPDIQGEESNLTTDAKKFNYFIGHKGDFTGRYGLTWDDIDTADVSDKMSEVDDVIAKITENELGISVETDVDVIGGKWDEDDNKVKIKITDPTREFLQDNGKLTLTLEGAIFAPMTSELGKDAIEENADEDEFFTKIESDNIEDDLEDEEDFIKIEESNPNVAEVELDGLDESSSELEFSFYVVGNPGYNGDITLTADGSKWDEPMTATVGTVTQPVEVNLIQQIVLVENEKAPAMGMVTITETADKMFSADDVIVFGVEDLDIEDAEVTADNGMQVDSKISDGHLLIQVQRRSNDPATITISDIKFDGTGYIAFGEYDAYIGGQGIHAANTFINFEESKSSRLVGKPDDPDDWNENGDDYFNGEVNLEEFSEDIDEIFAVAFSLDNFVVSTLPMIPDLNPPGSTLPTPEIMPEPEPTPQPEDVAGPDGNYGLADTYIEISGGRAYVNGKEIKVNTEPKNIDGTTMVGVADLATLLGIPRDQEFGNSLTYHQETDGTGVVTIRLEDRRIIEVRTGSNKINISDYNSLTGTYVSIGNLSPAAQAARIIDGRMFVPMRQIGESLGFDVSWNSATKTAIFTNM</sequence>